<dbReference type="Proteomes" id="UP001596170">
    <property type="component" value="Unassembled WGS sequence"/>
</dbReference>
<organism evidence="2 3">
    <name type="scientific">Paenisporosarcina macmurdoensis</name>
    <dbReference type="NCBI Taxonomy" id="212659"/>
    <lineage>
        <taxon>Bacteria</taxon>
        <taxon>Bacillati</taxon>
        <taxon>Bacillota</taxon>
        <taxon>Bacilli</taxon>
        <taxon>Bacillales</taxon>
        <taxon>Caryophanaceae</taxon>
        <taxon>Paenisporosarcina</taxon>
    </lineage>
</organism>
<protein>
    <submittedName>
        <fullName evidence="2">HesB/YadR/YfhF family protein</fullName>
    </submittedName>
</protein>
<dbReference type="SUPFAM" id="SSF89360">
    <property type="entry name" value="HesB-like domain"/>
    <property type="match status" value="1"/>
</dbReference>
<evidence type="ECO:0000313" key="2">
    <source>
        <dbReference type="EMBL" id="MFC6040027.1"/>
    </source>
</evidence>
<proteinExistence type="inferred from homology"/>
<dbReference type="RefSeq" id="WP_377734267.1">
    <property type="nucleotide sequence ID" value="NZ_JBHSRI010000018.1"/>
</dbReference>
<name>A0ABW1LAR0_9BACL</name>
<gene>
    <name evidence="2" type="ORF">ACFPYN_11400</name>
</gene>
<dbReference type="PIRSF" id="PIRSF034852">
    <property type="entry name" value="UCP034852"/>
    <property type="match status" value="1"/>
</dbReference>
<dbReference type="InterPro" id="IPR035903">
    <property type="entry name" value="HesB-like_dom_sf"/>
</dbReference>
<reference evidence="3" key="1">
    <citation type="journal article" date="2019" name="Int. J. Syst. Evol. Microbiol.">
        <title>The Global Catalogue of Microorganisms (GCM) 10K type strain sequencing project: providing services to taxonomists for standard genome sequencing and annotation.</title>
        <authorList>
            <consortium name="The Broad Institute Genomics Platform"/>
            <consortium name="The Broad Institute Genome Sequencing Center for Infectious Disease"/>
            <person name="Wu L."/>
            <person name="Ma J."/>
        </authorList>
    </citation>
    <scope>NUCLEOTIDE SEQUENCE [LARGE SCALE GENOMIC DNA]</scope>
    <source>
        <strain evidence="3">CCUG 54527</strain>
    </source>
</reference>
<evidence type="ECO:0000313" key="3">
    <source>
        <dbReference type="Proteomes" id="UP001596170"/>
    </source>
</evidence>
<comment type="caution">
    <text evidence="2">The sequence shown here is derived from an EMBL/GenBank/DDBJ whole genome shotgun (WGS) entry which is preliminary data.</text>
</comment>
<comment type="similarity">
    <text evidence="1">Belongs to the HesB/IscA family.</text>
</comment>
<dbReference type="EMBL" id="JBHSRI010000018">
    <property type="protein sequence ID" value="MFC6040027.1"/>
    <property type="molecule type" value="Genomic_DNA"/>
</dbReference>
<accession>A0ABW1LAR0</accession>
<keyword evidence="3" id="KW-1185">Reference proteome</keyword>
<sequence>MKIVLSNDAMAWFKEEMETTSGEYIRFYARYGGSSALHEGFSLGVTKEEPMELSVELIEDNIHFYIEDRDIWYFDDHDLHVNVDSELQELTYSYKK</sequence>
<evidence type="ECO:0000256" key="1">
    <source>
        <dbReference type="ARBA" id="ARBA00006718"/>
    </source>
</evidence>
<dbReference type="InterPro" id="IPR008326">
    <property type="entry name" value="PdhI-like"/>
</dbReference>